<organism evidence="1 2">
    <name type="scientific">Coniosporium uncinatum</name>
    <dbReference type="NCBI Taxonomy" id="93489"/>
    <lineage>
        <taxon>Eukaryota</taxon>
        <taxon>Fungi</taxon>
        <taxon>Dikarya</taxon>
        <taxon>Ascomycota</taxon>
        <taxon>Pezizomycotina</taxon>
        <taxon>Dothideomycetes</taxon>
        <taxon>Dothideomycetes incertae sedis</taxon>
        <taxon>Coniosporium</taxon>
    </lineage>
</organism>
<protein>
    <submittedName>
        <fullName evidence="1">Uncharacterized protein</fullName>
    </submittedName>
</protein>
<reference evidence="1" key="1">
    <citation type="submission" date="2024-09" db="EMBL/GenBank/DDBJ databases">
        <title>Black Yeasts Isolated from many extreme environments.</title>
        <authorList>
            <person name="Coleine C."/>
            <person name="Stajich J.E."/>
            <person name="Selbmann L."/>
        </authorList>
    </citation>
    <scope>NUCLEOTIDE SEQUENCE</scope>
    <source>
        <strain evidence="1">CCFEE 5737</strain>
    </source>
</reference>
<proteinExistence type="predicted"/>
<gene>
    <name evidence="1" type="ORF">LTS18_013072</name>
</gene>
<sequence length="769" mass="86244">MVEGTQSREASPPEEPAVAAQEQHMQISAADEERPRSDPAAYDDSNPLPQTFQELVSHDLLLPSPPLSFLPPQTQTDQDSIERPQSQQGPSDGVMDICPNGLFTNRFASGTVTPNGIFGFGVETDLDFSAIDLSFLGSYNTQVPFEMEPQERSLMRHGTHSINQASPQSVLDGDSTTPSNISHHSIWRFVPAPGNHAFSDQANLSLPDHNHLAQSPESFVDVSKRATAEKLDSATRDAILAIVLSQIKSQTFPVVSAFPSVELLDHLIQFYLAGPFSKQNTWIHTASFRAKKAQPELLLAMAAAGAVLTPDCSLRKLGFAIQEIIRTHVPIIWEADNTKVRNLEFQQAFLLQLEIGLWSGSSRKIEISESFQQPLLTMLRRAGRFRRSSYSVINVAEDEDAVTLDQKWRAWVEQESYKRLVYHLLGHDAQSSIFLVVSPLMSYAELSLPLPESQELWTASSARVWKSLYRARYKDTQIRIPSLSDCIADIRLLEPGRAVINLELSCSAFLYAMWGMVWEYRQLCLLFRGGTSVWDSGVAVMTRYQELMKIFEYYRIHYNERSKLLFEVIMMHLHMSLEDIKLFAGSEGVEEAYLMHASIREWASSKTSRQAVWHAGQLVRAARALAPSHLRGFNAISLLHASLTLWTYGVASRMFRTGGWPHPSVKSTQSSTTPQQQTILLDDEESPATYRFISLDWGVPALRRLRPDTPVTFLDDPKAIMQLIAETMEAGDGEGLRPNSPLVESLSAVMRRLQETNFGEDGGGYRERM</sequence>
<evidence type="ECO:0000313" key="2">
    <source>
        <dbReference type="Proteomes" id="UP001186974"/>
    </source>
</evidence>
<name>A0ACC3DZ87_9PEZI</name>
<evidence type="ECO:0000313" key="1">
    <source>
        <dbReference type="EMBL" id="KAK3082188.1"/>
    </source>
</evidence>
<comment type="caution">
    <text evidence="1">The sequence shown here is derived from an EMBL/GenBank/DDBJ whole genome shotgun (WGS) entry which is preliminary data.</text>
</comment>
<dbReference type="Proteomes" id="UP001186974">
    <property type="component" value="Unassembled WGS sequence"/>
</dbReference>
<accession>A0ACC3DZ87</accession>
<dbReference type="EMBL" id="JAWDJW010000004">
    <property type="protein sequence ID" value="KAK3082188.1"/>
    <property type="molecule type" value="Genomic_DNA"/>
</dbReference>
<keyword evidence="2" id="KW-1185">Reference proteome</keyword>